<name>A0A1G1VP69_9BACT</name>
<dbReference type="Pfam" id="PF01180">
    <property type="entry name" value="DHO_dh"/>
    <property type="match status" value="1"/>
</dbReference>
<comment type="function">
    <text evidence="9">Catalyzes the conversion of dihydroorotate to orotate.</text>
</comment>
<reference evidence="11 12" key="1">
    <citation type="journal article" date="2016" name="Nat. Commun.">
        <title>Thousands of microbial genomes shed light on interconnected biogeochemical processes in an aquifer system.</title>
        <authorList>
            <person name="Anantharaman K."/>
            <person name="Brown C.T."/>
            <person name="Hug L.A."/>
            <person name="Sharon I."/>
            <person name="Castelle C.J."/>
            <person name="Probst A.J."/>
            <person name="Thomas B.C."/>
            <person name="Singh A."/>
            <person name="Wilkins M.J."/>
            <person name="Karaoz U."/>
            <person name="Brodie E.L."/>
            <person name="Williams K.H."/>
            <person name="Hubbard S.S."/>
            <person name="Banfield J.F."/>
        </authorList>
    </citation>
    <scope>NUCLEOTIDE SEQUENCE [LARGE SCALE GENOMIC DNA]</scope>
</reference>
<feature type="binding site" evidence="9">
    <location>
        <position position="48"/>
    </location>
    <ligand>
        <name>substrate</name>
    </ligand>
</feature>
<comment type="cofactor">
    <cofactor evidence="9">
        <name>FMN</name>
        <dbReference type="ChEBI" id="CHEBI:58210"/>
    </cofactor>
    <text evidence="9">Binds 1 FMN per subunit.</text>
</comment>
<evidence type="ECO:0000313" key="11">
    <source>
        <dbReference type="EMBL" id="OGY17144.1"/>
    </source>
</evidence>
<evidence type="ECO:0000256" key="6">
    <source>
        <dbReference type="ARBA" id="ARBA00022643"/>
    </source>
</evidence>
<evidence type="ECO:0000256" key="9">
    <source>
        <dbReference type="HAMAP-Rule" id="MF_00224"/>
    </source>
</evidence>
<dbReference type="HAMAP" id="MF_00224">
    <property type="entry name" value="DHO_dh_type1"/>
    <property type="match status" value="1"/>
</dbReference>
<evidence type="ECO:0000256" key="5">
    <source>
        <dbReference type="ARBA" id="ARBA00022630"/>
    </source>
</evidence>
<dbReference type="NCBIfam" id="NF005574">
    <property type="entry name" value="PRK07259.1"/>
    <property type="match status" value="1"/>
</dbReference>
<comment type="similarity">
    <text evidence="3 9">Belongs to the dihydroorotate dehydrogenase family. Type 1 subfamily.</text>
</comment>
<comment type="caution">
    <text evidence="9">Lacks conserved residue(s) required for the propagation of feature annotation.</text>
</comment>
<comment type="subcellular location">
    <subcellularLocation>
        <location evidence="1 9">Cytoplasm</location>
    </subcellularLocation>
</comment>
<keyword evidence="8 9" id="KW-0560">Oxidoreductase</keyword>
<dbReference type="NCBIfam" id="TIGR01037">
    <property type="entry name" value="pyrD_sub1_fam"/>
    <property type="match status" value="1"/>
</dbReference>
<feature type="binding site" evidence="9">
    <location>
        <position position="24"/>
    </location>
    <ligand>
        <name>FMN</name>
        <dbReference type="ChEBI" id="CHEBI:58210"/>
    </ligand>
</feature>
<feature type="binding site" evidence="9">
    <location>
        <begin position="72"/>
        <end position="76"/>
    </location>
    <ligand>
        <name>substrate</name>
    </ligand>
</feature>
<keyword evidence="5 9" id="KW-0285">Flavoprotein</keyword>
<dbReference type="GO" id="GO:0006207">
    <property type="term" value="P:'de novo' pyrimidine nucleobase biosynthetic process"/>
    <property type="evidence" value="ECO:0007669"/>
    <property type="project" value="InterPro"/>
</dbReference>
<comment type="catalytic activity">
    <reaction evidence="9">
        <text>(S)-dihydroorotate + A = orotate + AH2</text>
        <dbReference type="Rhea" id="RHEA:18073"/>
        <dbReference type="ChEBI" id="CHEBI:13193"/>
        <dbReference type="ChEBI" id="CHEBI:17499"/>
        <dbReference type="ChEBI" id="CHEBI:30839"/>
        <dbReference type="ChEBI" id="CHEBI:30864"/>
    </reaction>
</comment>
<dbReference type="PIRSF" id="PIRSF000164">
    <property type="entry name" value="DHO_oxidase"/>
    <property type="match status" value="1"/>
</dbReference>
<proteinExistence type="inferred from homology"/>
<evidence type="ECO:0000256" key="8">
    <source>
        <dbReference type="ARBA" id="ARBA00023002"/>
    </source>
</evidence>
<comment type="caution">
    <text evidence="11">The sequence shown here is derived from an EMBL/GenBank/DDBJ whole genome shotgun (WGS) entry which is preliminary data.</text>
</comment>
<evidence type="ECO:0000256" key="3">
    <source>
        <dbReference type="ARBA" id="ARBA00008008"/>
    </source>
</evidence>
<organism evidence="11 12">
    <name type="scientific">Candidatus Chisholmbacteria bacterium RIFCSPHIGHO2_01_FULL_48_12</name>
    <dbReference type="NCBI Taxonomy" id="1797589"/>
    <lineage>
        <taxon>Bacteria</taxon>
        <taxon>Candidatus Chisholmiibacteriota</taxon>
    </lineage>
</organism>
<feature type="binding site" evidence="9">
    <location>
        <begin position="48"/>
        <end position="49"/>
    </location>
    <ligand>
        <name>FMN</name>
        <dbReference type="ChEBI" id="CHEBI:58210"/>
    </ligand>
</feature>
<dbReference type="PANTHER" id="PTHR48109:SF1">
    <property type="entry name" value="DIHYDROOROTATE DEHYDROGENASE (FUMARATE)"/>
    <property type="match status" value="1"/>
</dbReference>
<dbReference type="STRING" id="1797589.A2784_00270"/>
<gene>
    <name evidence="9" type="primary">pyrD</name>
    <name evidence="11" type="ORF">A2784_00270</name>
</gene>
<evidence type="ECO:0000256" key="7">
    <source>
        <dbReference type="ARBA" id="ARBA00022975"/>
    </source>
</evidence>
<dbReference type="UniPathway" id="UPA00070"/>
<dbReference type="CDD" id="cd04740">
    <property type="entry name" value="DHOD_1B_like"/>
    <property type="match status" value="1"/>
</dbReference>
<dbReference type="GO" id="GO:0004152">
    <property type="term" value="F:dihydroorotate dehydrogenase activity"/>
    <property type="evidence" value="ECO:0007669"/>
    <property type="project" value="UniProtKB-UniRule"/>
</dbReference>
<dbReference type="Proteomes" id="UP000177324">
    <property type="component" value="Unassembled WGS sequence"/>
</dbReference>
<feature type="active site" description="Nucleophile" evidence="9">
    <location>
        <position position="135"/>
    </location>
</feature>
<dbReference type="InterPro" id="IPR049622">
    <property type="entry name" value="Dihydroorotate_DH_I"/>
</dbReference>
<dbReference type="AlphaFoldDB" id="A0A1G1VP69"/>
<feature type="binding site" evidence="9">
    <location>
        <position position="197"/>
    </location>
    <ligand>
        <name>FMN</name>
        <dbReference type="ChEBI" id="CHEBI:58210"/>
    </ligand>
</feature>
<dbReference type="EMBL" id="MHCH01000032">
    <property type="protein sequence ID" value="OGY17144.1"/>
    <property type="molecule type" value="Genomic_DNA"/>
</dbReference>
<dbReference type="InterPro" id="IPR001295">
    <property type="entry name" value="Dihydroorotate_DH_CS"/>
</dbReference>
<dbReference type="InterPro" id="IPR005720">
    <property type="entry name" value="Dihydroorotate_DH_cat"/>
</dbReference>
<feature type="binding site" evidence="9">
    <location>
        <position position="171"/>
    </location>
    <ligand>
        <name>FMN</name>
        <dbReference type="ChEBI" id="CHEBI:58210"/>
    </ligand>
</feature>
<dbReference type="InterPro" id="IPR013785">
    <property type="entry name" value="Aldolase_TIM"/>
</dbReference>
<accession>A0A1G1VP69</accession>
<dbReference type="GO" id="GO:0005737">
    <property type="term" value="C:cytoplasm"/>
    <property type="evidence" value="ECO:0007669"/>
    <property type="project" value="UniProtKB-SubCell"/>
</dbReference>
<dbReference type="SUPFAM" id="SSF51395">
    <property type="entry name" value="FMN-linked oxidoreductases"/>
    <property type="match status" value="1"/>
</dbReference>
<feature type="domain" description="Dihydroorotate dehydrogenase catalytic" evidence="10">
    <location>
        <begin position="7"/>
        <end position="293"/>
    </location>
</feature>
<evidence type="ECO:0000256" key="1">
    <source>
        <dbReference type="ARBA" id="ARBA00004496"/>
    </source>
</evidence>
<keyword evidence="7 9" id="KW-0665">Pyrimidine biosynthesis</keyword>
<dbReference type="FunFam" id="3.20.20.70:FF:000027">
    <property type="entry name" value="Dihydropyrimidine dehydrogenase [NADP(+)]"/>
    <property type="match status" value="1"/>
</dbReference>
<feature type="binding site" evidence="9">
    <location>
        <position position="132"/>
    </location>
    <ligand>
        <name>substrate</name>
    </ligand>
</feature>
<feature type="binding site" evidence="9">
    <location>
        <begin position="271"/>
        <end position="272"/>
    </location>
    <ligand>
        <name>FMN</name>
        <dbReference type="ChEBI" id="CHEBI:58210"/>
    </ligand>
</feature>
<protein>
    <recommendedName>
        <fullName evidence="9">Dihydroorotate dehydrogenase</fullName>
        <shortName evidence="9">DHOD</shortName>
        <shortName evidence="9">DHODase</shortName>
        <shortName evidence="9">DHOdehase</shortName>
        <ecNumber evidence="9">1.3.-.-</ecNumber>
    </recommendedName>
</protein>
<comment type="pathway">
    <text evidence="2 9">Pyrimidine metabolism; UMP biosynthesis via de novo pathway.</text>
</comment>
<evidence type="ECO:0000259" key="10">
    <source>
        <dbReference type="Pfam" id="PF01180"/>
    </source>
</evidence>
<feature type="binding site" evidence="9">
    <location>
        <begin position="249"/>
        <end position="250"/>
    </location>
    <ligand>
        <name>FMN</name>
        <dbReference type="ChEBI" id="CHEBI:58210"/>
    </ligand>
</feature>
<dbReference type="PANTHER" id="PTHR48109">
    <property type="entry name" value="DIHYDROOROTATE DEHYDROGENASE (QUINONE), MITOCHONDRIAL-RELATED"/>
    <property type="match status" value="1"/>
</dbReference>
<feature type="binding site" evidence="9">
    <location>
        <position position="132"/>
    </location>
    <ligand>
        <name>FMN</name>
        <dbReference type="ChEBI" id="CHEBI:58210"/>
    </ligand>
</feature>
<dbReference type="Gene3D" id="3.20.20.70">
    <property type="entry name" value="Aldolase class I"/>
    <property type="match status" value="1"/>
</dbReference>
<dbReference type="PROSITE" id="PS00912">
    <property type="entry name" value="DHODEHASE_2"/>
    <property type="match status" value="1"/>
</dbReference>
<feature type="binding site" evidence="9">
    <location>
        <position position="223"/>
    </location>
    <ligand>
        <name>FMN</name>
        <dbReference type="ChEBI" id="CHEBI:58210"/>
    </ligand>
</feature>
<evidence type="ECO:0000256" key="4">
    <source>
        <dbReference type="ARBA" id="ARBA00022490"/>
    </source>
</evidence>
<dbReference type="InterPro" id="IPR012135">
    <property type="entry name" value="Dihydroorotate_DH_1_2"/>
</dbReference>
<evidence type="ECO:0000256" key="2">
    <source>
        <dbReference type="ARBA" id="ARBA00004725"/>
    </source>
</evidence>
<sequence length="312" mass="32727">MAPPPSLSINLAGVQLVNPLVLASGFLGTDPHLLARVAHAPIGAITTKSCCLNPRQGHENPTVLAWDHGLINAVGLTNPGVNHEVQDIIALKQLLNQSPVRIIASFFGGTVTEFVQVAQILSTAKPDFLEANLSCPNTEADLGRPFAIDPKVTYQVVKQIKQVTSVPLIVKLSPNVTDIQTIALAAQSAGADILCAINAVTGLLIDPESGQPILTNTIGGLSGPAIKPIALKCVYQISQACKLPLIGLGGVSSGADAATMIMAGATAVGVGTAIYYRGLRAFTKITQELNQFMTHHHYKSLTDFKGLAHDQN</sequence>
<keyword evidence="6 9" id="KW-0288">FMN</keyword>
<dbReference type="GO" id="GO:0044205">
    <property type="term" value="P:'de novo' UMP biosynthetic process"/>
    <property type="evidence" value="ECO:0007669"/>
    <property type="project" value="UniProtKB-UniRule"/>
</dbReference>
<dbReference type="InterPro" id="IPR033888">
    <property type="entry name" value="DHOD_1B"/>
</dbReference>
<keyword evidence="4 9" id="KW-0963">Cytoplasm</keyword>
<dbReference type="InterPro" id="IPR024920">
    <property type="entry name" value="Dihydroorotate_DH_1"/>
</dbReference>
<dbReference type="EC" id="1.3.-.-" evidence="9"/>
<evidence type="ECO:0000313" key="12">
    <source>
        <dbReference type="Proteomes" id="UP000177324"/>
    </source>
</evidence>
<dbReference type="InterPro" id="IPR050074">
    <property type="entry name" value="DHO_dehydrogenase"/>
</dbReference>